<reference evidence="11 12" key="1">
    <citation type="journal article" date="2016" name="G3 (Bethesda)">
        <title>First Draft Assembly and Annotation of the Genome of a California Endemic Oak Quercus lobata Nee (Fagaceae).</title>
        <authorList>
            <person name="Sork V.L."/>
            <person name="Fitz-Gibbon S.T."/>
            <person name="Puiu D."/>
            <person name="Crepeau M."/>
            <person name="Gugger P.F."/>
            <person name="Sherman R."/>
            <person name="Stevens K."/>
            <person name="Langley C.H."/>
            <person name="Pellegrini M."/>
            <person name="Salzberg S.L."/>
        </authorList>
    </citation>
    <scope>NUCLEOTIDE SEQUENCE [LARGE SCALE GENOMIC DNA]</scope>
    <source>
        <strain evidence="11 12">cv. SW786</strain>
    </source>
</reference>
<keyword evidence="6" id="KW-1015">Disulfide bond</keyword>
<evidence type="ECO:0000256" key="6">
    <source>
        <dbReference type="ARBA" id="ARBA00023157"/>
    </source>
</evidence>
<feature type="chain" id="PRO_5029504927" description="Bifunctional inhibitor/plant lipid transfer protein/seed storage helical domain-containing protein" evidence="9">
    <location>
        <begin position="25"/>
        <end position="200"/>
    </location>
</feature>
<dbReference type="InterPro" id="IPR016140">
    <property type="entry name" value="Bifunc_inhib/LTP/seed_store"/>
</dbReference>
<dbReference type="AlphaFoldDB" id="A0A7N2MRK2"/>
<dbReference type="PANTHER" id="PTHR33044">
    <property type="entry name" value="BIFUNCTIONAL INHIBITOR/LIPID-TRANSFER PROTEIN/SEED STORAGE 2S ALBUMIN SUPERFAMILY PROTEIN-RELATED"/>
    <property type="match status" value="1"/>
</dbReference>
<proteinExistence type="inferred from homology"/>
<protein>
    <recommendedName>
        <fullName evidence="10">Bifunctional inhibitor/plant lipid transfer protein/seed storage helical domain-containing protein</fullName>
    </recommendedName>
</protein>
<dbReference type="EnsemblPlants" id="QL10p030894:mrna">
    <property type="protein sequence ID" value="QL10p030894:mrna"/>
    <property type="gene ID" value="QL10p030894"/>
</dbReference>
<dbReference type="Pfam" id="PF14368">
    <property type="entry name" value="LTP_2"/>
    <property type="match status" value="1"/>
</dbReference>
<dbReference type="Gene3D" id="1.10.110.10">
    <property type="entry name" value="Plant lipid-transfer and hydrophobic proteins"/>
    <property type="match status" value="1"/>
</dbReference>
<evidence type="ECO:0000256" key="3">
    <source>
        <dbReference type="ARBA" id="ARBA00022475"/>
    </source>
</evidence>
<dbReference type="GO" id="GO:0005886">
    <property type="term" value="C:plasma membrane"/>
    <property type="evidence" value="ECO:0007669"/>
    <property type="project" value="UniProtKB-SubCell"/>
</dbReference>
<dbReference type="FunCoup" id="A0A7N2MRK2">
    <property type="interactions" value="20"/>
</dbReference>
<dbReference type="GO" id="GO:0098552">
    <property type="term" value="C:side of membrane"/>
    <property type="evidence" value="ECO:0007669"/>
    <property type="project" value="UniProtKB-KW"/>
</dbReference>
<name>A0A7N2MRK2_QUELO</name>
<dbReference type="InterPro" id="IPR036312">
    <property type="entry name" value="Bifun_inhib/LTP/seed_sf"/>
</dbReference>
<keyword evidence="4" id="KW-0336">GPI-anchor</keyword>
<evidence type="ECO:0000256" key="9">
    <source>
        <dbReference type="SAM" id="SignalP"/>
    </source>
</evidence>
<keyword evidence="3" id="KW-1003">Cell membrane</keyword>
<evidence type="ECO:0000256" key="4">
    <source>
        <dbReference type="ARBA" id="ARBA00022622"/>
    </source>
</evidence>
<reference evidence="11" key="2">
    <citation type="submission" date="2021-01" db="UniProtKB">
        <authorList>
            <consortium name="EnsemblPlants"/>
        </authorList>
    </citation>
    <scope>IDENTIFICATION</scope>
</reference>
<keyword evidence="4" id="KW-0472">Membrane</keyword>
<evidence type="ECO:0000256" key="8">
    <source>
        <dbReference type="ARBA" id="ARBA00023288"/>
    </source>
</evidence>
<evidence type="ECO:0000313" key="11">
    <source>
        <dbReference type="EnsemblPlants" id="QL10p030894:mrna"/>
    </source>
</evidence>
<keyword evidence="8" id="KW-0449">Lipoprotein</keyword>
<keyword evidence="5 9" id="KW-0732">Signal</keyword>
<organism evidence="11 12">
    <name type="scientific">Quercus lobata</name>
    <name type="common">Valley oak</name>
    <dbReference type="NCBI Taxonomy" id="97700"/>
    <lineage>
        <taxon>Eukaryota</taxon>
        <taxon>Viridiplantae</taxon>
        <taxon>Streptophyta</taxon>
        <taxon>Embryophyta</taxon>
        <taxon>Tracheophyta</taxon>
        <taxon>Spermatophyta</taxon>
        <taxon>Magnoliopsida</taxon>
        <taxon>eudicotyledons</taxon>
        <taxon>Gunneridae</taxon>
        <taxon>Pentapetalae</taxon>
        <taxon>rosids</taxon>
        <taxon>fabids</taxon>
        <taxon>Fagales</taxon>
        <taxon>Fagaceae</taxon>
        <taxon>Quercus</taxon>
    </lineage>
</organism>
<dbReference type="SUPFAM" id="SSF47699">
    <property type="entry name" value="Bifunctional inhibitor/lipid-transfer protein/seed storage 2S albumin"/>
    <property type="match status" value="1"/>
</dbReference>
<dbReference type="InParanoid" id="A0A7N2MRK2"/>
<keyword evidence="12" id="KW-1185">Reference proteome</keyword>
<evidence type="ECO:0000256" key="7">
    <source>
        <dbReference type="ARBA" id="ARBA00023180"/>
    </source>
</evidence>
<comment type="subcellular location">
    <subcellularLocation>
        <location evidence="1">Cell membrane</location>
        <topology evidence="1">Lipid-anchor</topology>
        <topology evidence="1">GPI-anchor</topology>
    </subcellularLocation>
</comment>
<feature type="signal peptide" evidence="9">
    <location>
        <begin position="1"/>
        <end position="24"/>
    </location>
</feature>
<dbReference type="Proteomes" id="UP000594261">
    <property type="component" value="Chromosome 10"/>
</dbReference>
<dbReference type="Gramene" id="QL10p030894:mrna">
    <property type="protein sequence ID" value="QL10p030894:mrna"/>
    <property type="gene ID" value="QL10p030894"/>
</dbReference>
<evidence type="ECO:0000256" key="2">
    <source>
        <dbReference type="ARBA" id="ARBA00009748"/>
    </source>
</evidence>
<evidence type="ECO:0000313" key="12">
    <source>
        <dbReference type="Proteomes" id="UP000594261"/>
    </source>
</evidence>
<dbReference type="CDD" id="cd00010">
    <property type="entry name" value="AAI_LTSS"/>
    <property type="match status" value="1"/>
</dbReference>
<feature type="domain" description="Bifunctional inhibitor/plant lipid transfer protein/seed storage helical" evidence="10">
    <location>
        <begin position="44"/>
        <end position="117"/>
    </location>
</feature>
<dbReference type="InterPro" id="IPR043325">
    <property type="entry name" value="LTSS"/>
</dbReference>
<evidence type="ECO:0000256" key="5">
    <source>
        <dbReference type="ARBA" id="ARBA00022729"/>
    </source>
</evidence>
<dbReference type="EMBL" id="LRBV02000010">
    <property type="status" value="NOT_ANNOTATED_CDS"/>
    <property type="molecule type" value="Genomic_DNA"/>
</dbReference>
<accession>A0A7N2MRK2</accession>
<comment type="similarity">
    <text evidence="2">Belongs to the plant LTP family.</text>
</comment>
<sequence>MASNKQHILTLLVLFSSWFFVGFSQITSDMFGPAASGGVESFPCLQNNLASCQPYLKGSYIAPAICCEQLKETITHDLKCLCNILAHTDVLTSFNITLVELMKLRKDCGINLTQSVCKVAPPPGSSTNDVEEIIMSNMDSILIIVADNSSRGLGSHVPKEPAKPQKLKSSISKSSVLNSGIDYNRLFFTKPRNEGGAKHK</sequence>
<evidence type="ECO:0000259" key="10">
    <source>
        <dbReference type="Pfam" id="PF14368"/>
    </source>
</evidence>
<evidence type="ECO:0000256" key="1">
    <source>
        <dbReference type="ARBA" id="ARBA00004609"/>
    </source>
</evidence>
<keyword evidence="7" id="KW-0325">Glycoprotein</keyword>